<evidence type="ECO:0000256" key="4">
    <source>
        <dbReference type="ARBA" id="ARBA00012513"/>
    </source>
</evidence>
<keyword evidence="14 20" id="KW-1133">Transmembrane helix</keyword>
<organism evidence="23 24">
    <name type="scientific">Triticum turgidum subsp. durum</name>
    <name type="common">Durum wheat</name>
    <name type="synonym">Triticum durum</name>
    <dbReference type="NCBI Taxonomy" id="4567"/>
    <lineage>
        <taxon>Eukaryota</taxon>
        <taxon>Viridiplantae</taxon>
        <taxon>Streptophyta</taxon>
        <taxon>Embryophyta</taxon>
        <taxon>Tracheophyta</taxon>
        <taxon>Spermatophyta</taxon>
        <taxon>Magnoliopsida</taxon>
        <taxon>Liliopsida</taxon>
        <taxon>Poales</taxon>
        <taxon>Poaceae</taxon>
        <taxon>BOP clade</taxon>
        <taxon>Pooideae</taxon>
        <taxon>Triticodae</taxon>
        <taxon>Triticeae</taxon>
        <taxon>Triticinae</taxon>
        <taxon>Triticum</taxon>
    </lineage>
</organism>
<evidence type="ECO:0000256" key="2">
    <source>
        <dbReference type="ARBA" id="ARBA00008536"/>
    </source>
</evidence>
<dbReference type="GO" id="GO:0005886">
    <property type="term" value="C:plasma membrane"/>
    <property type="evidence" value="ECO:0007669"/>
    <property type="project" value="UniProtKB-SubCell"/>
</dbReference>
<dbReference type="Pfam" id="PF00069">
    <property type="entry name" value="Pkinase"/>
    <property type="match status" value="1"/>
</dbReference>
<keyword evidence="8 20" id="KW-0812">Transmembrane</keyword>
<dbReference type="InterPro" id="IPR008271">
    <property type="entry name" value="Ser/Thr_kinase_AS"/>
</dbReference>
<gene>
    <name evidence="23" type="ORF">TRITD_7Av1G051300</name>
</gene>
<evidence type="ECO:0000256" key="14">
    <source>
        <dbReference type="ARBA" id="ARBA00022989"/>
    </source>
</evidence>
<dbReference type="Proteomes" id="UP000324705">
    <property type="component" value="Chromosome 7A"/>
</dbReference>
<keyword evidence="6" id="KW-0723">Serine/threonine-protein kinase</keyword>
<dbReference type="AlphaFoldDB" id="A0A9R1BK72"/>
<dbReference type="InterPro" id="IPR001220">
    <property type="entry name" value="Legume_lectin_dom"/>
</dbReference>
<dbReference type="InterPro" id="IPR000719">
    <property type="entry name" value="Prot_kinase_dom"/>
</dbReference>
<dbReference type="GO" id="GO:0005524">
    <property type="term" value="F:ATP binding"/>
    <property type="evidence" value="ECO:0007669"/>
    <property type="project" value="UniProtKB-UniRule"/>
</dbReference>
<dbReference type="InterPro" id="IPR050528">
    <property type="entry name" value="L-type_Lectin-RKs"/>
</dbReference>
<dbReference type="PANTHER" id="PTHR27007">
    <property type="match status" value="1"/>
</dbReference>
<feature type="transmembrane region" description="Helical" evidence="20">
    <location>
        <begin position="276"/>
        <end position="298"/>
    </location>
</feature>
<keyword evidence="17" id="KW-0325">Glycoprotein</keyword>
<feature type="domain" description="Protein kinase" evidence="22">
    <location>
        <begin position="270"/>
        <end position="582"/>
    </location>
</feature>
<dbReference type="FunFam" id="1.10.510.10:FF:000240">
    <property type="entry name" value="Lectin-domain containing receptor kinase A4.3"/>
    <property type="match status" value="1"/>
</dbReference>
<dbReference type="Gramene" id="TRITD7Av1G051300.2">
    <property type="protein sequence ID" value="TRITD7Av1G051300.2"/>
    <property type="gene ID" value="TRITD7Av1G051300"/>
</dbReference>
<evidence type="ECO:0000256" key="5">
    <source>
        <dbReference type="ARBA" id="ARBA00022475"/>
    </source>
</evidence>
<proteinExistence type="inferred from homology"/>
<protein>
    <recommendedName>
        <fullName evidence="4">non-specific serine/threonine protein kinase</fullName>
        <ecNumber evidence="4">2.7.11.1</ecNumber>
    </recommendedName>
</protein>
<keyword evidence="9 21" id="KW-0732">Signal</keyword>
<keyword evidence="11 18" id="KW-0547">Nucleotide-binding</keyword>
<evidence type="ECO:0000256" key="18">
    <source>
        <dbReference type="PROSITE-ProRule" id="PRU10141"/>
    </source>
</evidence>
<feature type="binding site" evidence="18">
    <location>
        <position position="381"/>
    </location>
    <ligand>
        <name>ATP</name>
        <dbReference type="ChEBI" id="CHEBI:30616"/>
    </ligand>
</feature>
<reference evidence="23 24" key="1">
    <citation type="submission" date="2017-09" db="EMBL/GenBank/DDBJ databases">
        <authorList>
            <consortium name="International Durum Wheat Genome Sequencing Consortium (IDWGSC)"/>
            <person name="Milanesi L."/>
        </authorList>
    </citation>
    <scope>NUCLEOTIDE SEQUENCE [LARGE SCALE GENOMIC DNA]</scope>
    <source>
        <strain evidence="24">cv. Svevo</strain>
    </source>
</reference>
<sequence>MAALRLCSCFWLLLCVHVRHATAVSFDHVYFSSGDFRAEDDAKIIDGRIDLLGDKNFAGCRARGRALYKPAVQLWEGATGEVASFTATFNFTIQSLPLDGRRAPPGHGMAFFIAPYMPEMPQESYEGCLGLFDETANLTNASGSARFVAVEFDTHRDPWDPSSRHIGIDVNNIDSRGNFRILPDTSLVDAGVMSSTVKYDSATTRLDVFLSVSGTTYKLSATIDLRSLLPDQVSIGFSAATGAAFGSNHTVLSCSFQSTLPTRNGTAPPSTWSTKLSAGVAAAAFLVLLLGVAVAVLLRRASRRNRQPDDKDMLAGDMTPDSLDIDDDEFGSSAGPRPIPYANLAAATRNFAEEGKLGQGGSGSVYRGHMKELGGRDVAIKVFSRGASSEGRKEYRYQIILGLASAVLYLHQEWDQCVVHGDIKPSNIMLDESFNTKLGDFGLSRLIDHGMSLQTMSGMAGTPGYLDPECVITGKASTESDMYSFGVTLLEIVCGRRPMAPPRDGAKDGQVFRLLEWAWDLYGRGAAIDAADERLGGVFDRWEVERVVAVGLWAAHPDPKMRPAIRQAAEALQSRKFRMPVLPPKMPVAVYLQPFAASTMEYSDTTTTVGSSTGRTTTTQSSNTSMPAAVSEELD</sequence>
<evidence type="ECO:0000256" key="15">
    <source>
        <dbReference type="ARBA" id="ARBA00023136"/>
    </source>
</evidence>
<dbReference type="GO" id="GO:0002229">
    <property type="term" value="P:defense response to oomycetes"/>
    <property type="evidence" value="ECO:0007669"/>
    <property type="project" value="UniProtKB-ARBA"/>
</dbReference>
<dbReference type="Gene3D" id="1.10.510.10">
    <property type="entry name" value="Transferase(Phosphotransferase) domain 1"/>
    <property type="match status" value="1"/>
</dbReference>
<accession>A0A9R1BK72</accession>
<evidence type="ECO:0000256" key="11">
    <source>
        <dbReference type="ARBA" id="ARBA00022741"/>
    </source>
</evidence>
<dbReference type="EMBL" id="LT934123">
    <property type="protein sequence ID" value="VAI71682.1"/>
    <property type="molecule type" value="Genomic_DNA"/>
</dbReference>
<evidence type="ECO:0000256" key="12">
    <source>
        <dbReference type="ARBA" id="ARBA00022777"/>
    </source>
</evidence>
<evidence type="ECO:0000313" key="23">
    <source>
        <dbReference type="EMBL" id="VAI71682.1"/>
    </source>
</evidence>
<evidence type="ECO:0000256" key="13">
    <source>
        <dbReference type="ARBA" id="ARBA00022840"/>
    </source>
</evidence>
<evidence type="ECO:0000256" key="17">
    <source>
        <dbReference type="ARBA" id="ARBA00023180"/>
    </source>
</evidence>
<dbReference type="Pfam" id="PF00139">
    <property type="entry name" value="Lectin_legB"/>
    <property type="match status" value="1"/>
</dbReference>
<feature type="signal peptide" evidence="21">
    <location>
        <begin position="1"/>
        <end position="23"/>
    </location>
</feature>
<dbReference type="InterPro" id="IPR011009">
    <property type="entry name" value="Kinase-like_dom_sf"/>
</dbReference>
<dbReference type="SUPFAM" id="SSF49899">
    <property type="entry name" value="Concanavalin A-like lectins/glucanases"/>
    <property type="match status" value="1"/>
</dbReference>
<dbReference type="EC" id="2.7.11.1" evidence="4"/>
<evidence type="ECO:0000256" key="16">
    <source>
        <dbReference type="ARBA" id="ARBA00023170"/>
    </source>
</evidence>
<keyword evidence="5" id="KW-1003">Cell membrane</keyword>
<name>A0A9R1BK72_TRITD</name>
<dbReference type="SMART" id="SM00220">
    <property type="entry name" value="S_TKc"/>
    <property type="match status" value="1"/>
</dbReference>
<evidence type="ECO:0000256" key="21">
    <source>
        <dbReference type="SAM" id="SignalP"/>
    </source>
</evidence>
<evidence type="ECO:0000256" key="7">
    <source>
        <dbReference type="ARBA" id="ARBA00022679"/>
    </source>
</evidence>
<evidence type="ECO:0000256" key="10">
    <source>
        <dbReference type="ARBA" id="ARBA00022734"/>
    </source>
</evidence>
<evidence type="ECO:0000313" key="24">
    <source>
        <dbReference type="Proteomes" id="UP000324705"/>
    </source>
</evidence>
<dbReference type="CDD" id="cd06899">
    <property type="entry name" value="lectin_legume_LecRK_Arcelin_ConA"/>
    <property type="match status" value="1"/>
</dbReference>
<dbReference type="GO" id="GO:0030246">
    <property type="term" value="F:carbohydrate binding"/>
    <property type="evidence" value="ECO:0007669"/>
    <property type="project" value="UniProtKB-KW"/>
</dbReference>
<evidence type="ECO:0000256" key="8">
    <source>
        <dbReference type="ARBA" id="ARBA00022692"/>
    </source>
</evidence>
<dbReference type="Gene3D" id="2.60.120.200">
    <property type="match status" value="1"/>
</dbReference>
<comment type="subcellular location">
    <subcellularLocation>
        <location evidence="1">Cell membrane</location>
        <topology evidence="1">Single-pass type I membrane protein</topology>
    </subcellularLocation>
</comment>
<evidence type="ECO:0000256" key="3">
    <source>
        <dbReference type="ARBA" id="ARBA00010217"/>
    </source>
</evidence>
<feature type="compositionally biased region" description="Low complexity" evidence="19">
    <location>
        <begin position="603"/>
        <end position="625"/>
    </location>
</feature>
<dbReference type="SUPFAM" id="SSF56112">
    <property type="entry name" value="Protein kinase-like (PK-like)"/>
    <property type="match status" value="1"/>
</dbReference>
<keyword evidence="13 18" id="KW-0067">ATP-binding</keyword>
<feature type="chain" id="PRO_5040453154" description="non-specific serine/threonine protein kinase" evidence="21">
    <location>
        <begin position="24"/>
        <end position="635"/>
    </location>
</feature>
<keyword evidence="24" id="KW-1185">Reference proteome</keyword>
<evidence type="ECO:0000256" key="6">
    <source>
        <dbReference type="ARBA" id="ARBA00022527"/>
    </source>
</evidence>
<dbReference type="InterPro" id="IPR013320">
    <property type="entry name" value="ConA-like_dom_sf"/>
</dbReference>
<dbReference type="PROSITE" id="PS00307">
    <property type="entry name" value="LECTIN_LEGUME_BETA"/>
    <property type="match status" value="1"/>
</dbReference>
<dbReference type="InterPro" id="IPR017441">
    <property type="entry name" value="Protein_kinase_ATP_BS"/>
</dbReference>
<keyword evidence="12" id="KW-0418">Kinase</keyword>
<keyword evidence="10" id="KW-0430">Lectin</keyword>
<dbReference type="PROSITE" id="PS00107">
    <property type="entry name" value="PROTEIN_KINASE_ATP"/>
    <property type="match status" value="1"/>
</dbReference>
<dbReference type="FunFam" id="2.60.120.200:FF:000238">
    <property type="entry name" value="Os04g0141400 protein"/>
    <property type="match status" value="1"/>
</dbReference>
<keyword evidence="16" id="KW-0675">Receptor</keyword>
<dbReference type="PROSITE" id="PS00108">
    <property type="entry name" value="PROTEIN_KINASE_ST"/>
    <property type="match status" value="1"/>
</dbReference>
<evidence type="ECO:0000256" key="9">
    <source>
        <dbReference type="ARBA" id="ARBA00022729"/>
    </source>
</evidence>
<comment type="similarity">
    <text evidence="2">In the N-terminal section; belongs to the leguminous lectin family.</text>
</comment>
<evidence type="ECO:0000256" key="1">
    <source>
        <dbReference type="ARBA" id="ARBA00004251"/>
    </source>
</evidence>
<dbReference type="GO" id="GO:0004674">
    <property type="term" value="F:protein serine/threonine kinase activity"/>
    <property type="evidence" value="ECO:0007669"/>
    <property type="project" value="UniProtKB-KW"/>
</dbReference>
<dbReference type="InterPro" id="IPR019825">
    <property type="entry name" value="Lectin_legB_Mn/Ca_BS"/>
</dbReference>
<evidence type="ECO:0000259" key="22">
    <source>
        <dbReference type="PROSITE" id="PS50011"/>
    </source>
</evidence>
<keyword evidence="7" id="KW-0808">Transferase</keyword>
<feature type="region of interest" description="Disordered" evidence="19">
    <location>
        <begin position="306"/>
        <end position="337"/>
    </location>
</feature>
<comment type="similarity">
    <text evidence="3">In the C-terminal section; belongs to the protein kinase superfamily. Ser/Thr protein kinase family.</text>
</comment>
<evidence type="ECO:0000256" key="20">
    <source>
        <dbReference type="SAM" id="Phobius"/>
    </source>
</evidence>
<evidence type="ECO:0000256" key="19">
    <source>
        <dbReference type="SAM" id="MobiDB-lite"/>
    </source>
</evidence>
<keyword evidence="15 20" id="KW-0472">Membrane</keyword>
<feature type="region of interest" description="Disordered" evidence="19">
    <location>
        <begin position="603"/>
        <end position="635"/>
    </location>
</feature>
<dbReference type="PROSITE" id="PS50011">
    <property type="entry name" value="PROTEIN_KINASE_DOM"/>
    <property type="match status" value="1"/>
</dbReference>